<sequence length="100" mass="10042">MTSPTGLGAEAEGFVLVVVLGGGAPAVAVVPAFGGAGVVLVSLEGGGAPQEAVVAALRRAAGVLGAHEQEGELTELPVGVAKLHLHHWDGEEEEEEKKEK</sequence>
<keyword evidence="2" id="KW-1185">Reference proteome</keyword>
<evidence type="ECO:0000313" key="2">
    <source>
        <dbReference type="Proteomes" id="UP000314294"/>
    </source>
</evidence>
<evidence type="ECO:0000313" key="1">
    <source>
        <dbReference type="EMBL" id="TNN35542.1"/>
    </source>
</evidence>
<name>A0A4Z2F4Z6_9TELE</name>
<reference evidence="1 2" key="1">
    <citation type="submission" date="2019-03" db="EMBL/GenBank/DDBJ databases">
        <title>First draft genome of Liparis tanakae, snailfish: a comprehensive survey of snailfish specific genes.</title>
        <authorList>
            <person name="Kim W."/>
            <person name="Song I."/>
            <person name="Jeong J.-H."/>
            <person name="Kim D."/>
            <person name="Kim S."/>
            <person name="Ryu S."/>
            <person name="Song J.Y."/>
            <person name="Lee S.K."/>
        </authorList>
    </citation>
    <scope>NUCLEOTIDE SEQUENCE [LARGE SCALE GENOMIC DNA]</scope>
    <source>
        <tissue evidence="1">Muscle</tissue>
    </source>
</reference>
<dbReference type="Proteomes" id="UP000314294">
    <property type="component" value="Unassembled WGS sequence"/>
</dbReference>
<gene>
    <name evidence="1" type="ORF">EYF80_054299</name>
</gene>
<protein>
    <submittedName>
        <fullName evidence="1">Uncharacterized protein</fullName>
    </submittedName>
</protein>
<comment type="caution">
    <text evidence="1">The sequence shown here is derived from an EMBL/GenBank/DDBJ whole genome shotgun (WGS) entry which is preliminary data.</text>
</comment>
<dbReference type="EMBL" id="SRLO01001751">
    <property type="protein sequence ID" value="TNN35542.1"/>
    <property type="molecule type" value="Genomic_DNA"/>
</dbReference>
<accession>A0A4Z2F4Z6</accession>
<dbReference type="AlphaFoldDB" id="A0A4Z2F4Z6"/>
<organism evidence="1 2">
    <name type="scientific">Liparis tanakae</name>
    <name type="common">Tanaka's snailfish</name>
    <dbReference type="NCBI Taxonomy" id="230148"/>
    <lineage>
        <taxon>Eukaryota</taxon>
        <taxon>Metazoa</taxon>
        <taxon>Chordata</taxon>
        <taxon>Craniata</taxon>
        <taxon>Vertebrata</taxon>
        <taxon>Euteleostomi</taxon>
        <taxon>Actinopterygii</taxon>
        <taxon>Neopterygii</taxon>
        <taxon>Teleostei</taxon>
        <taxon>Neoteleostei</taxon>
        <taxon>Acanthomorphata</taxon>
        <taxon>Eupercaria</taxon>
        <taxon>Perciformes</taxon>
        <taxon>Cottioidei</taxon>
        <taxon>Cottales</taxon>
        <taxon>Liparidae</taxon>
        <taxon>Liparis</taxon>
    </lineage>
</organism>
<proteinExistence type="predicted"/>